<dbReference type="RefSeq" id="WP_115480654.1">
    <property type="nucleotide sequence ID" value="NZ_QRCT01000012.1"/>
</dbReference>
<proteinExistence type="predicted"/>
<protein>
    <submittedName>
        <fullName evidence="2">Uncharacterized protein</fullName>
    </submittedName>
</protein>
<reference evidence="2 3" key="1">
    <citation type="submission" date="2018-07" db="EMBL/GenBank/DDBJ databases">
        <title>Anaerosacharophilus polymeroproducens gen. nov. sp. nov., an anaerobic bacterium isolated from salt field.</title>
        <authorList>
            <person name="Kim W."/>
            <person name="Yang S.-H."/>
            <person name="Oh J."/>
            <person name="Lee J.-H."/>
            <person name="Kwon K.K."/>
        </authorList>
    </citation>
    <scope>NUCLEOTIDE SEQUENCE [LARGE SCALE GENOMIC DNA]</scope>
    <source>
        <strain evidence="2 3">MCWD5</strain>
    </source>
</reference>
<comment type="caution">
    <text evidence="2">The sequence shown here is derived from an EMBL/GenBank/DDBJ whole genome shotgun (WGS) entry which is preliminary data.</text>
</comment>
<keyword evidence="1" id="KW-0472">Membrane</keyword>
<feature type="transmembrane region" description="Helical" evidence="1">
    <location>
        <begin position="6"/>
        <end position="28"/>
    </location>
</feature>
<dbReference type="AlphaFoldDB" id="A0A371AXY6"/>
<keyword evidence="3" id="KW-1185">Reference proteome</keyword>
<name>A0A371AXY6_9FIRM</name>
<dbReference type="EMBL" id="QRCT01000012">
    <property type="protein sequence ID" value="RDU24421.1"/>
    <property type="molecule type" value="Genomic_DNA"/>
</dbReference>
<evidence type="ECO:0000256" key="1">
    <source>
        <dbReference type="SAM" id="Phobius"/>
    </source>
</evidence>
<gene>
    <name evidence="2" type="ORF">DWV06_02785</name>
</gene>
<evidence type="ECO:0000313" key="3">
    <source>
        <dbReference type="Proteomes" id="UP000255036"/>
    </source>
</evidence>
<dbReference type="Proteomes" id="UP000255036">
    <property type="component" value="Unassembled WGS sequence"/>
</dbReference>
<keyword evidence="1" id="KW-0812">Transmembrane</keyword>
<accession>A0A371AXY6</accession>
<evidence type="ECO:0000313" key="2">
    <source>
        <dbReference type="EMBL" id="RDU24421.1"/>
    </source>
</evidence>
<keyword evidence="1" id="KW-1133">Transmembrane helix</keyword>
<feature type="transmembrane region" description="Helical" evidence="1">
    <location>
        <begin position="35"/>
        <end position="52"/>
    </location>
</feature>
<organism evidence="2 3">
    <name type="scientific">Anaerosacchariphilus polymeriproducens</name>
    <dbReference type="NCBI Taxonomy" id="1812858"/>
    <lineage>
        <taxon>Bacteria</taxon>
        <taxon>Bacillati</taxon>
        <taxon>Bacillota</taxon>
        <taxon>Clostridia</taxon>
        <taxon>Lachnospirales</taxon>
        <taxon>Lachnospiraceae</taxon>
        <taxon>Anaerosacchariphilus</taxon>
    </lineage>
</organism>
<sequence>MNIFEIVVIFITSMLLTIIMSSSIRLWIEKNRRHSIILFILLCVIYILVILISEVKGLYFELIILPLYSWWEYRSTKKKIEEIENNRR</sequence>